<sequence>MDKKKDEGYLEQNNQESSAVLKSKARESEVSLVPGKKENYWHIYYIDNRAGHVVIEKKSKETFPLITVMLNKKNQGKGIGTIAFRRACELSTYQIIYANISKKNIASLVAAERAGFKIVKISRSGQLVLRWRGKSDKNG</sequence>
<evidence type="ECO:0000313" key="2">
    <source>
        <dbReference type="EMBL" id="NOU99481.1"/>
    </source>
</evidence>
<gene>
    <name evidence="2" type="ORF">GC097_05500</name>
</gene>
<organism evidence="2 3">
    <name type="scientific">Paenibacillus planticolens</name>
    <dbReference type="NCBI Taxonomy" id="2654976"/>
    <lineage>
        <taxon>Bacteria</taxon>
        <taxon>Bacillati</taxon>
        <taxon>Bacillota</taxon>
        <taxon>Bacilli</taxon>
        <taxon>Bacillales</taxon>
        <taxon>Paenibacillaceae</taxon>
        <taxon>Paenibacillus</taxon>
    </lineage>
</organism>
<dbReference type="EMBL" id="WHNZ01000013">
    <property type="protein sequence ID" value="NOU99481.1"/>
    <property type="molecule type" value="Genomic_DNA"/>
</dbReference>
<evidence type="ECO:0000313" key="3">
    <source>
        <dbReference type="Proteomes" id="UP000618579"/>
    </source>
</evidence>
<dbReference type="Proteomes" id="UP000618579">
    <property type="component" value="Unassembled WGS sequence"/>
</dbReference>
<dbReference type="SUPFAM" id="SSF55729">
    <property type="entry name" value="Acyl-CoA N-acyltransferases (Nat)"/>
    <property type="match status" value="1"/>
</dbReference>
<comment type="caution">
    <text evidence="2">The sequence shown here is derived from an EMBL/GenBank/DDBJ whole genome shotgun (WGS) entry which is preliminary data.</text>
</comment>
<dbReference type="Gene3D" id="3.40.630.30">
    <property type="match status" value="1"/>
</dbReference>
<name>A0ABX1ZKU3_9BACL</name>
<dbReference type="InterPro" id="IPR016181">
    <property type="entry name" value="Acyl_CoA_acyltransferase"/>
</dbReference>
<reference evidence="2 3" key="1">
    <citation type="submission" date="2019-10" db="EMBL/GenBank/DDBJ databases">
        <title>Description of Paenibacillus pedi sp. nov.</title>
        <authorList>
            <person name="Carlier A."/>
            <person name="Qi S."/>
        </authorList>
    </citation>
    <scope>NUCLEOTIDE SEQUENCE [LARGE SCALE GENOMIC DNA]</scope>
    <source>
        <strain evidence="2 3">LMG 31457</strain>
    </source>
</reference>
<proteinExistence type="predicted"/>
<protein>
    <submittedName>
        <fullName evidence="2">GNAT family N-acetyltransferase</fullName>
    </submittedName>
</protein>
<accession>A0ABX1ZKU3</accession>
<evidence type="ECO:0000256" key="1">
    <source>
        <dbReference type="SAM" id="MobiDB-lite"/>
    </source>
</evidence>
<feature type="compositionally biased region" description="Polar residues" evidence="1">
    <location>
        <begin position="11"/>
        <end position="20"/>
    </location>
</feature>
<feature type="region of interest" description="Disordered" evidence="1">
    <location>
        <begin position="1"/>
        <end position="24"/>
    </location>
</feature>
<dbReference type="RefSeq" id="WP_171682361.1">
    <property type="nucleotide sequence ID" value="NZ_WHNZ01000013.1"/>
</dbReference>
<keyword evidence="3" id="KW-1185">Reference proteome</keyword>